<dbReference type="SMART" id="SM00175">
    <property type="entry name" value="RAB"/>
    <property type="match status" value="1"/>
</dbReference>
<dbReference type="Pfam" id="PF00071">
    <property type="entry name" value="Ras"/>
    <property type="match status" value="1"/>
</dbReference>
<dbReference type="GO" id="GO:0005525">
    <property type="term" value="F:GTP binding"/>
    <property type="evidence" value="ECO:0007669"/>
    <property type="project" value="InterPro"/>
</dbReference>
<sequence>MSKSDNQIVNPSGCFIFLQAKKLIDPIDDEQYSAIQKTFFSTSITVGLFSFLWARFYELGKYKLMIPNRLMFYVVAVGAPSIAHAFYRTNELTGFISQMDQKYYEQYKALRSGKTSLIQRFIDQDAPFQHNYLPTLGLNLVKKEFIHQGQQIKLCIWDTAGQDKYFSLTKSYFQKADGVIMVFDIADKDSFNRISDYWIKQVQECSKANSQSILVGNKIDLCEKRQVKFLEAQEFSQKYKLPYFEVSAKTGDGVQEAFNFLSRKCTECIETEVNEVQHLQIDSENRPKGFQGCVNTIMSIWKK</sequence>
<feature type="transmembrane region" description="Helical" evidence="2">
    <location>
        <begin position="39"/>
        <end position="58"/>
    </location>
</feature>
<dbReference type="FunFam" id="3.40.50.300:FF:001329">
    <property type="entry name" value="Small GTP-binding protein, putative"/>
    <property type="match status" value="1"/>
</dbReference>
<dbReference type="SMART" id="SM00174">
    <property type="entry name" value="RHO"/>
    <property type="match status" value="1"/>
</dbReference>
<proteinExistence type="predicted"/>
<evidence type="ECO:0000256" key="1">
    <source>
        <dbReference type="ARBA" id="ARBA00022741"/>
    </source>
</evidence>
<keyword evidence="1" id="KW-0547">Nucleotide-binding</keyword>
<keyword evidence="2" id="KW-0472">Membrane</keyword>
<keyword evidence="4" id="KW-1185">Reference proteome</keyword>
<comment type="caution">
    <text evidence="3">The sequence shown here is derived from an EMBL/GenBank/DDBJ whole genome shotgun (WGS) entry which is preliminary data.</text>
</comment>
<evidence type="ECO:0000256" key="2">
    <source>
        <dbReference type="SAM" id="Phobius"/>
    </source>
</evidence>
<evidence type="ECO:0000313" key="4">
    <source>
        <dbReference type="Proteomes" id="UP000689195"/>
    </source>
</evidence>
<dbReference type="SMART" id="SM00173">
    <property type="entry name" value="RAS"/>
    <property type="match status" value="1"/>
</dbReference>
<dbReference type="Proteomes" id="UP000689195">
    <property type="component" value="Unassembled WGS sequence"/>
</dbReference>
<feature type="transmembrane region" description="Helical" evidence="2">
    <location>
        <begin position="70"/>
        <end position="87"/>
    </location>
</feature>
<dbReference type="OrthoDB" id="9989112at2759"/>
<dbReference type="GO" id="GO:0003924">
    <property type="term" value="F:GTPase activity"/>
    <property type="evidence" value="ECO:0007669"/>
    <property type="project" value="InterPro"/>
</dbReference>
<dbReference type="InterPro" id="IPR001806">
    <property type="entry name" value="Small_GTPase"/>
</dbReference>
<organism evidence="3 4">
    <name type="scientific">Paramecium pentaurelia</name>
    <dbReference type="NCBI Taxonomy" id="43138"/>
    <lineage>
        <taxon>Eukaryota</taxon>
        <taxon>Sar</taxon>
        <taxon>Alveolata</taxon>
        <taxon>Ciliophora</taxon>
        <taxon>Intramacronucleata</taxon>
        <taxon>Oligohymenophorea</taxon>
        <taxon>Peniculida</taxon>
        <taxon>Parameciidae</taxon>
        <taxon>Paramecium</taxon>
    </lineage>
</organism>
<dbReference type="SMART" id="SM00176">
    <property type="entry name" value="RAN"/>
    <property type="match status" value="1"/>
</dbReference>
<reference evidence="3" key="1">
    <citation type="submission" date="2021-01" db="EMBL/GenBank/DDBJ databases">
        <authorList>
            <consortium name="Genoscope - CEA"/>
            <person name="William W."/>
        </authorList>
    </citation>
    <scope>NUCLEOTIDE SEQUENCE</scope>
</reference>
<name>A0A8S1UFA7_9CILI</name>
<accession>A0A8S1UFA7</accession>
<dbReference type="NCBIfam" id="TIGR00231">
    <property type="entry name" value="small_GTP"/>
    <property type="match status" value="1"/>
</dbReference>
<evidence type="ECO:0000313" key="3">
    <source>
        <dbReference type="EMBL" id="CAD8162743.1"/>
    </source>
</evidence>
<dbReference type="EMBL" id="CAJJDO010000038">
    <property type="protein sequence ID" value="CAD8162743.1"/>
    <property type="molecule type" value="Genomic_DNA"/>
</dbReference>
<dbReference type="AlphaFoldDB" id="A0A8S1UFA7"/>
<dbReference type="SMART" id="SM00177">
    <property type="entry name" value="ARF"/>
    <property type="match status" value="1"/>
</dbReference>
<dbReference type="PROSITE" id="PS51420">
    <property type="entry name" value="RHO"/>
    <property type="match status" value="1"/>
</dbReference>
<dbReference type="CDD" id="cd00154">
    <property type="entry name" value="Rab"/>
    <property type="match status" value="1"/>
</dbReference>
<dbReference type="InterPro" id="IPR005225">
    <property type="entry name" value="Small_GTP-bd"/>
</dbReference>
<dbReference type="PROSITE" id="PS51419">
    <property type="entry name" value="RAB"/>
    <property type="match status" value="1"/>
</dbReference>
<gene>
    <name evidence="3" type="ORF">PPENT_87.1.T0380217</name>
</gene>
<protein>
    <submittedName>
        <fullName evidence="3">Uncharacterized protein</fullName>
    </submittedName>
</protein>
<dbReference type="PROSITE" id="PS51421">
    <property type="entry name" value="RAS"/>
    <property type="match status" value="1"/>
</dbReference>
<dbReference type="PANTHER" id="PTHR47978">
    <property type="match status" value="1"/>
</dbReference>
<keyword evidence="2" id="KW-1133">Transmembrane helix</keyword>
<keyword evidence="2" id="KW-0812">Transmembrane</keyword>